<organism evidence="2 3">
    <name type="scientific">Chondrus crispus</name>
    <name type="common">Carrageen Irish moss</name>
    <name type="synonym">Polymorpha crispa</name>
    <dbReference type="NCBI Taxonomy" id="2769"/>
    <lineage>
        <taxon>Eukaryota</taxon>
        <taxon>Rhodophyta</taxon>
        <taxon>Florideophyceae</taxon>
        <taxon>Rhodymeniophycidae</taxon>
        <taxon>Gigartinales</taxon>
        <taxon>Gigartinaceae</taxon>
        <taxon>Chondrus</taxon>
    </lineage>
</organism>
<evidence type="ECO:0000313" key="2">
    <source>
        <dbReference type="EMBL" id="CDF35105.1"/>
    </source>
</evidence>
<accession>R7QCB9</accession>
<feature type="region of interest" description="Disordered" evidence="1">
    <location>
        <begin position="29"/>
        <end position="78"/>
    </location>
</feature>
<name>R7QCB9_CHOCR</name>
<dbReference type="AlphaFoldDB" id="R7QCB9"/>
<dbReference type="RefSeq" id="XP_005714924.1">
    <property type="nucleotide sequence ID" value="XM_005714867.1"/>
</dbReference>
<dbReference type="Gramene" id="CDF35105">
    <property type="protein sequence ID" value="CDF35105"/>
    <property type="gene ID" value="CHC_T00003044001"/>
</dbReference>
<protein>
    <submittedName>
        <fullName evidence="2">Uncharacterized protein</fullName>
    </submittedName>
</protein>
<dbReference type="Proteomes" id="UP000012073">
    <property type="component" value="Unassembled WGS sequence"/>
</dbReference>
<evidence type="ECO:0000313" key="3">
    <source>
        <dbReference type="Proteomes" id="UP000012073"/>
    </source>
</evidence>
<dbReference type="GeneID" id="17322634"/>
<sequence length="127" mass="14447">MLLVPPMRPQPFPTFSCANALQEEGNYSFRSTLSHRTPALYPAAQDRRPRRIPKSVRTHPHNRTVDTGLHCQHTSYPPPQIQIIPQLNTYNTARRQTSPLASSHPHSTSNLKATLEPQFKAYILVVR</sequence>
<keyword evidence="3" id="KW-1185">Reference proteome</keyword>
<feature type="compositionally biased region" description="Basic residues" evidence="1">
    <location>
        <begin position="48"/>
        <end position="62"/>
    </location>
</feature>
<proteinExistence type="predicted"/>
<evidence type="ECO:0000256" key="1">
    <source>
        <dbReference type="SAM" id="MobiDB-lite"/>
    </source>
</evidence>
<gene>
    <name evidence="2" type="ORF">CHC_T00003044001</name>
</gene>
<dbReference type="KEGG" id="ccp:CHC_T00003044001"/>
<reference evidence="3" key="1">
    <citation type="journal article" date="2013" name="Proc. Natl. Acad. Sci. U.S.A.">
        <title>Genome structure and metabolic features in the red seaweed Chondrus crispus shed light on evolution of the Archaeplastida.</title>
        <authorList>
            <person name="Collen J."/>
            <person name="Porcel B."/>
            <person name="Carre W."/>
            <person name="Ball S.G."/>
            <person name="Chaparro C."/>
            <person name="Tonon T."/>
            <person name="Barbeyron T."/>
            <person name="Michel G."/>
            <person name="Noel B."/>
            <person name="Valentin K."/>
            <person name="Elias M."/>
            <person name="Artiguenave F."/>
            <person name="Arun A."/>
            <person name="Aury J.M."/>
            <person name="Barbosa-Neto J.F."/>
            <person name="Bothwell J.H."/>
            <person name="Bouget F.Y."/>
            <person name="Brillet L."/>
            <person name="Cabello-Hurtado F."/>
            <person name="Capella-Gutierrez S."/>
            <person name="Charrier B."/>
            <person name="Cladiere L."/>
            <person name="Cock J.M."/>
            <person name="Coelho S.M."/>
            <person name="Colleoni C."/>
            <person name="Czjzek M."/>
            <person name="Da Silva C."/>
            <person name="Delage L."/>
            <person name="Denoeud F."/>
            <person name="Deschamps P."/>
            <person name="Dittami S.M."/>
            <person name="Gabaldon T."/>
            <person name="Gachon C.M."/>
            <person name="Groisillier A."/>
            <person name="Herve C."/>
            <person name="Jabbari K."/>
            <person name="Katinka M."/>
            <person name="Kloareg B."/>
            <person name="Kowalczyk N."/>
            <person name="Labadie K."/>
            <person name="Leblanc C."/>
            <person name="Lopez P.J."/>
            <person name="McLachlan D.H."/>
            <person name="Meslet-Cladiere L."/>
            <person name="Moustafa A."/>
            <person name="Nehr Z."/>
            <person name="Nyvall Collen P."/>
            <person name="Panaud O."/>
            <person name="Partensky F."/>
            <person name="Poulain J."/>
            <person name="Rensing S.A."/>
            <person name="Rousvoal S."/>
            <person name="Samson G."/>
            <person name="Symeonidi A."/>
            <person name="Weissenbach J."/>
            <person name="Zambounis A."/>
            <person name="Wincker P."/>
            <person name="Boyen C."/>
        </authorList>
    </citation>
    <scope>NUCLEOTIDE SEQUENCE [LARGE SCALE GENOMIC DNA]</scope>
    <source>
        <strain evidence="3">cv. Stackhouse</strain>
    </source>
</reference>
<dbReference type="EMBL" id="HG001718">
    <property type="protein sequence ID" value="CDF35105.1"/>
    <property type="molecule type" value="Genomic_DNA"/>
</dbReference>